<evidence type="ECO:0000313" key="1">
    <source>
        <dbReference type="EMBL" id="MFD2732220.1"/>
    </source>
</evidence>
<accession>A0ABW5TSL3</accession>
<comment type="caution">
    <text evidence="1">The sequence shown here is derived from an EMBL/GenBank/DDBJ whole genome shotgun (WGS) entry which is preliminary data.</text>
</comment>
<organism evidence="1 2">
    <name type="scientific">Pedobacter alpinus</name>
    <dbReference type="NCBI Taxonomy" id="1590643"/>
    <lineage>
        <taxon>Bacteria</taxon>
        <taxon>Pseudomonadati</taxon>
        <taxon>Bacteroidota</taxon>
        <taxon>Sphingobacteriia</taxon>
        <taxon>Sphingobacteriales</taxon>
        <taxon>Sphingobacteriaceae</taxon>
        <taxon>Pedobacter</taxon>
    </lineage>
</organism>
<sequence>MREIKITFIFLLITVSLLKAQVHLEQNGLKTSVTNTLYADNTQAIRYEIATVSYNSHHWQPGGIIIVELFEQSYGVGYERYMLEIGFGRGVNVGERKVSLLESYGINRNAQISLGAEYDIPSNVGGYVNRATPIYLDVKSYGGYKARISYMQDKVTGFSGINQIIINATPSSLSIPDFIPPSVDTSKDIASSGNLRISGEGIHYIETGNVGIGTLTPQEKLSVNGKIRAREIKVETANWPDYVFGKNYQLPDLKETETFIKINKHLPGIPSAEEVEKNGVSLGEMNAKLLKKIEELTLYVIQLQKENDLIKATIKGMK</sequence>
<dbReference type="EMBL" id="JBHULV010000037">
    <property type="protein sequence ID" value="MFD2732220.1"/>
    <property type="molecule type" value="Genomic_DNA"/>
</dbReference>
<dbReference type="Proteomes" id="UP001597546">
    <property type="component" value="Unassembled WGS sequence"/>
</dbReference>
<keyword evidence="2" id="KW-1185">Reference proteome</keyword>
<dbReference type="RefSeq" id="WP_379044682.1">
    <property type="nucleotide sequence ID" value="NZ_JBHSKW010000046.1"/>
</dbReference>
<evidence type="ECO:0000313" key="2">
    <source>
        <dbReference type="Proteomes" id="UP001597546"/>
    </source>
</evidence>
<proteinExistence type="predicted"/>
<gene>
    <name evidence="1" type="ORF">ACFSSE_10950</name>
</gene>
<protein>
    <submittedName>
        <fullName evidence="1">Uncharacterized protein</fullName>
    </submittedName>
</protein>
<reference evidence="2" key="1">
    <citation type="journal article" date="2019" name="Int. J. Syst. Evol. Microbiol.">
        <title>The Global Catalogue of Microorganisms (GCM) 10K type strain sequencing project: providing services to taxonomists for standard genome sequencing and annotation.</title>
        <authorList>
            <consortium name="The Broad Institute Genomics Platform"/>
            <consortium name="The Broad Institute Genome Sequencing Center for Infectious Disease"/>
            <person name="Wu L."/>
            <person name="Ma J."/>
        </authorList>
    </citation>
    <scope>NUCLEOTIDE SEQUENCE [LARGE SCALE GENOMIC DNA]</scope>
    <source>
        <strain evidence="2">KCTC 42456</strain>
    </source>
</reference>
<name>A0ABW5TSL3_9SPHI</name>